<dbReference type="NCBIfam" id="TIGR00724">
    <property type="entry name" value="urea_amlyse_rel"/>
    <property type="match status" value="1"/>
</dbReference>
<dbReference type="Proteomes" id="UP001215549">
    <property type="component" value="Chromosome"/>
</dbReference>
<organism evidence="5 7">
    <name type="scientific">Paracoccus saliphilus</name>
    <dbReference type="NCBI Taxonomy" id="405559"/>
    <lineage>
        <taxon>Bacteria</taxon>
        <taxon>Pseudomonadati</taxon>
        <taxon>Pseudomonadota</taxon>
        <taxon>Alphaproteobacteria</taxon>
        <taxon>Rhodobacterales</taxon>
        <taxon>Paracoccaceae</taxon>
        <taxon>Paracoccus</taxon>
    </lineage>
</organism>
<evidence type="ECO:0000256" key="3">
    <source>
        <dbReference type="ARBA" id="ARBA00022840"/>
    </source>
</evidence>
<evidence type="ECO:0000256" key="1">
    <source>
        <dbReference type="ARBA" id="ARBA00022741"/>
    </source>
</evidence>
<proteinExistence type="predicted"/>
<dbReference type="PANTHER" id="PTHR43309:SF3">
    <property type="entry name" value="5-OXOPROLINASE SUBUNIT C"/>
    <property type="match status" value="1"/>
</dbReference>
<dbReference type="AlphaFoldDB" id="A0AA45W7T3"/>
<dbReference type="InterPro" id="IPR003778">
    <property type="entry name" value="CT_A_B"/>
</dbReference>
<dbReference type="SUPFAM" id="SSF50891">
    <property type="entry name" value="Cyclophilin-like"/>
    <property type="match status" value="1"/>
</dbReference>
<dbReference type="EMBL" id="FTOU01000021">
    <property type="protein sequence ID" value="SIT12260.1"/>
    <property type="molecule type" value="Genomic_DNA"/>
</dbReference>
<dbReference type="Proteomes" id="UP000186216">
    <property type="component" value="Unassembled WGS sequence"/>
</dbReference>
<keyword evidence="2" id="KW-0378">Hydrolase</keyword>
<reference evidence="5 7" key="1">
    <citation type="submission" date="2017-01" db="EMBL/GenBank/DDBJ databases">
        <authorList>
            <person name="Varghese N."/>
            <person name="Submissions S."/>
        </authorList>
    </citation>
    <scope>NUCLEOTIDE SEQUENCE [LARGE SCALE GENOMIC DNA]</scope>
    <source>
        <strain evidence="5 7">DSM 18447</strain>
    </source>
</reference>
<evidence type="ECO:0000256" key="2">
    <source>
        <dbReference type="ARBA" id="ARBA00022801"/>
    </source>
</evidence>
<evidence type="ECO:0000259" key="4">
    <source>
        <dbReference type="SMART" id="SM00797"/>
    </source>
</evidence>
<dbReference type="RefSeq" id="WP_076528281.1">
    <property type="nucleotide sequence ID" value="NZ_CP067140.1"/>
</dbReference>
<feature type="domain" description="Carboxyltransferase" evidence="4">
    <location>
        <begin position="23"/>
        <end position="306"/>
    </location>
</feature>
<dbReference type="EMBL" id="CP067140">
    <property type="protein sequence ID" value="WCR01576.1"/>
    <property type="molecule type" value="Genomic_DNA"/>
</dbReference>
<evidence type="ECO:0000313" key="8">
    <source>
        <dbReference type="Proteomes" id="UP001215549"/>
    </source>
</evidence>
<accession>A0AA45W7T3</accession>
<gene>
    <name evidence="6" type="ORF">JHX88_11570</name>
    <name evidence="5" type="ORF">SAMN05421772_12112</name>
</gene>
<dbReference type="InterPro" id="IPR052708">
    <property type="entry name" value="PxpC"/>
</dbReference>
<dbReference type="GO" id="GO:0005524">
    <property type="term" value="F:ATP binding"/>
    <property type="evidence" value="ECO:0007669"/>
    <property type="project" value="UniProtKB-KW"/>
</dbReference>
<protein>
    <submittedName>
        <fullName evidence="5">Biotin-dependent carboxylase uncharacterized domain-containing protein</fullName>
    </submittedName>
    <submittedName>
        <fullName evidence="6">Biotin-dependent carboxyltransferase family protein</fullName>
    </submittedName>
</protein>
<dbReference type="Pfam" id="PF02626">
    <property type="entry name" value="CT_A_B"/>
    <property type="match status" value="1"/>
</dbReference>
<dbReference type="PANTHER" id="PTHR43309">
    <property type="entry name" value="5-OXOPROLINASE SUBUNIT C"/>
    <property type="match status" value="1"/>
</dbReference>
<evidence type="ECO:0000313" key="6">
    <source>
        <dbReference type="EMBL" id="WCR01576.1"/>
    </source>
</evidence>
<evidence type="ECO:0000313" key="7">
    <source>
        <dbReference type="Proteomes" id="UP000186216"/>
    </source>
</evidence>
<keyword evidence="8" id="KW-1185">Reference proteome</keyword>
<keyword evidence="1" id="KW-0547">Nucleotide-binding</keyword>
<evidence type="ECO:0000313" key="5">
    <source>
        <dbReference type="EMBL" id="SIT12260.1"/>
    </source>
</evidence>
<dbReference type="SMART" id="SM00797">
    <property type="entry name" value="AHS2"/>
    <property type="match status" value="1"/>
</dbReference>
<sequence length="325" mass="34650">MIEILAIPPLATVQDLGREGHWSQGLGRAGAMDGLAHRAVNLLLDNDETAATVEIPLPPARFRFGARQAFAIAGAACGATLAGRMLPRIWAGTAEAGDVLELGAITQGARIYLALPGGIDVPEMLGSRSTQLREAFGGHEGRVLSPGDILNPASAAEIEFPQGGLSLTLPPLRAPGQDDITLRALPSTEHDSFTKEALLAFWSTPYEITRQSNRQGYRLEGAALSRENTGELRSHGIVPGIVQVPGGGQPIIQLADSATMGGYPKIAAVIEPDLWRIAQARPGDGLRFVKATPAEAEQAEHEQTELLEDIRTRIADFRGQQRSWA</sequence>
<reference evidence="6 8" key="2">
    <citation type="submission" date="2021-01" db="EMBL/GenBank/DDBJ databases">
        <title>Biogeographic distribution of Paracoccus.</title>
        <authorList>
            <person name="Hollensteiner J."/>
            <person name="Leineberger J."/>
            <person name="Brinkhoff T."/>
            <person name="Daniel R."/>
        </authorList>
    </citation>
    <scope>NUCLEOTIDE SEQUENCE [LARGE SCALE GENOMIC DNA]</scope>
    <source>
        <strain evidence="6 8">DSM 18447</strain>
    </source>
</reference>
<dbReference type="GO" id="GO:0016787">
    <property type="term" value="F:hydrolase activity"/>
    <property type="evidence" value="ECO:0007669"/>
    <property type="project" value="UniProtKB-KW"/>
</dbReference>
<name>A0AA45W7T3_9RHOB</name>
<dbReference type="Gene3D" id="2.40.100.10">
    <property type="entry name" value="Cyclophilin-like"/>
    <property type="match status" value="1"/>
</dbReference>
<keyword evidence="3" id="KW-0067">ATP-binding</keyword>
<dbReference type="InterPro" id="IPR029000">
    <property type="entry name" value="Cyclophilin-like_dom_sf"/>
</dbReference>